<proteinExistence type="predicted"/>
<organism evidence="1 2">
    <name type="scientific">Ancylostoma duodenale</name>
    <dbReference type="NCBI Taxonomy" id="51022"/>
    <lineage>
        <taxon>Eukaryota</taxon>
        <taxon>Metazoa</taxon>
        <taxon>Ecdysozoa</taxon>
        <taxon>Nematoda</taxon>
        <taxon>Chromadorea</taxon>
        <taxon>Rhabditida</taxon>
        <taxon>Rhabditina</taxon>
        <taxon>Rhabditomorpha</taxon>
        <taxon>Strongyloidea</taxon>
        <taxon>Ancylostomatidae</taxon>
        <taxon>Ancylostomatinae</taxon>
        <taxon>Ancylostoma</taxon>
    </lineage>
</organism>
<dbReference type="AlphaFoldDB" id="A0A0C2GC14"/>
<protein>
    <submittedName>
        <fullName evidence="1">Uncharacterized protein</fullName>
    </submittedName>
</protein>
<dbReference type="OrthoDB" id="5861107at2759"/>
<dbReference type="EMBL" id="KN732917">
    <property type="protein sequence ID" value="KIH58610.1"/>
    <property type="molecule type" value="Genomic_DNA"/>
</dbReference>
<evidence type="ECO:0000313" key="2">
    <source>
        <dbReference type="Proteomes" id="UP000054047"/>
    </source>
</evidence>
<sequence>MSPDAKALVAVLRLAYDRCRDWTTFICSNTGVKKHVNVDNFEVTTMLDNAVKTIRMEMFEDEKKNRPEKAGGTGFAAPVYGRILEKDGRRGSLETQIVTTFRHIRDVLEEWQNMRNWVIVWPVERNVCGDLIKEIVDKCKQHFEEGGVIVTAWTPVMRSNVEMWKDTMGLWLTIDGILAKLAKASQFHATARTRMENGRLFVEVGSPECSEDDEYDRHVQHLQGNTKRAEGSRSIRRRLSYEALKLIRQRVAARAAGNYQLISMLSNCAEMR</sequence>
<reference evidence="1 2" key="1">
    <citation type="submission" date="2013-12" db="EMBL/GenBank/DDBJ databases">
        <title>Draft genome of the parsitic nematode Ancylostoma duodenale.</title>
        <authorList>
            <person name="Mitreva M."/>
        </authorList>
    </citation>
    <scope>NUCLEOTIDE SEQUENCE [LARGE SCALE GENOMIC DNA]</scope>
    <source>
        <strain evidence="1 2">Zhejiang</strain>
    </source>
</reference>
<accession>A0A0C2GC14</accession>
<evidence type="ECO:0000313" key="1">
    <source>
        <dbReference type="EMBL" id="KIH58610.1"/>
    </source>
</evidence>
<gene>
    <name evidence="1" type="ORF">ANCDUO_11180</name>
</gene>
<keyword evidence="2" id="KW-1185">Reference proteome</keyword>
<name>A0A0C2GC14_9BILA</name>
<dbReference type="Proteomes" id="UP000054047">
    <property type="component" value="Unassembled WGS sequence"/>
</dbReference>